<dbReference type="SUPFAM" id="SSF56219">
    <property type="entry name" value="DNase I-like"/>
    <property type="match status" value="1"/>
</dbReference>
<evidence type="ECO:0000313" key="17">
    <source>
        <dbReference type="RefSeq" id="XP_003747740.1"/>
    </source>
</evidence>
<evidence type="ECO:0000259" key="15">
    <source>
        <dbReference type="Pfam" id="PF03372"/>
    </source>
</evidence>
<dbReference type="InterPro" id="IPR036691">
    <property type="entry name" value="Endo/exonu/phosph_ase_sf"/>
</dbReference>
<comment type="pathway">
    <text evidence="2">Lipid metabolism; sphingolipid metabolism.</text>
</comment>
<accession>A0AAJ6VZT7</accession>
<feature type="domain" description="Endonuclease/exonuclease/phosphatase" evidence="15">
    <location>
        <begin position="42"/>
        <end position="307"/>
    </location>
</feature>
<comment type="similarity">
    <text evidence="4">Belongs to the neutral sphingomyelinase family.</text>
</comment>
<keyword evidence="9" id="KW-0460">Magnesium</keyword>
<dbReference type="RefSeq" id="XP_003747740.1">
    <property type="nucleotide sequence ID" value="XM_003747692.2"/>
</dbReference>
<proteinExistence type="inferred from homology"/>
<evidence type="ECO:0000256" key="13">
    <source>
        <dbReference type="ARBA" id="ARBA00023136"/>
    </source>
</evidence>
<dbReference type="Proteomes" id="UP000694867">
    <property type="component" value="Unplaced"/>
</dbReference>
<dbReference type="CTD" id="38396"/>
<evidence type="ECO:0000256" key="6">
    <source>
        <dbReference type="ARBA" id="ARBA00022692"/>
    </source>
</evidence>
<dbReference type="InterPro" id="IPR005135">
    <property type="entry name" value="Endo/exonuclease/phosphatase"/>
</dbReference>
<dbReference type="Gene3D" id="3.60.10.10">
    <property type="entry name" value="Endonuclease/exonuclease/phosphatase"/>
    <property type="match status" value="1"/>
</dbReference>
<reference evidence="17" key="1">
    <citation type="submission" date="2025-08" db="UniProtKB">
        <authorList>
            <consortium name="RefSeq"/>
        </authorList>
    </citation>
    <scope>IDENTIFICATION</scope>
</reference>
<evidence type="ECO:0000256" key="2">
    <source>
        <dbReference type="ARBA" id="ARBA00004760"/>
    </source>
</evidence>
<keyword evidence="16" id="KW-1185">Reference proteome</keyword>
<keyword evidence="8" id="KW-0378">Hydrolase</keyword>
<name>A0AAJ6VZT7_9ACAR</name>
<comment type="subcellular location">
    <subcellularLocation>
        <location evidence="1">Membrane</location>
        <topology evidence="1">Multi-pass membrane protein</topology>
    </subcellularLocation>
</comment>
<dbReference type="KEGG" id="goe:100908610"/>
<evidence type="ECO:0000256" key="1">
    <source>
        <dbReference type="ARBA" id="ARBA00004141"/>
    </source>
</evidence>
<evidence type="ECO:0000256" key="7">
    <source>
        <dbReference type="ARBA" id="ARBA00022723"/>
    </source>
</evidence>
<dbReference type="InterPro" id="IPR038772">
    <property type="entry name" value="Sph/SMPD2-like"/>
</dbReference>
<keyword evidence="13 14" id="KW-0472">Membrane</keyword>
<evidence type="ECO:0000256" key="11">
    <source>
        <dbReference type="ARBA" id="ARBA00022989"/>
    </source>
</evidence>
<dbReference type="GO" id="GO:0006665">
    <property type="term" value="P:sphingolipid metabolic process"/>
    <property type="evidence" value="ECO:0007669"/>
    <property type="project" value="UniProtKB-KW"/>
</dbReference>
<feature type="transmembrane region" description="Helical" evidence="14">
    <location>
        <begin position="391"/>
        <end position="418"/>
    </location>
</feature>
<dbReference type="AlphaFoldDB" id="A0AAJ6VZT7"/>
<keyword evidence="11 14" id="KW-1133">Transmembrane helix</keyword>
<dbReference type="Pfam" id="PF03372">
    <property type="entry name" value="Exo_endo_phos"/>
    <property type="match status" value="1"/>
</dbReference>
<keyword evidence="7" id="KW-0479">Metal-binding</keyword>
<evidence type="ECO:0000256" key="14">
    <source>
        <dbReference type="SAM" id="Phobius"/>
    </source>
</evidence>
<organism evidence="16 17">
    <name type="scientific">Galendromus occidentalis</name>
    <name type="common">western predatory mite</name>
    <dbReference type="NCBI Taxonomy" id="34638"/>
    <lineage>
        <taxon>Eukaryota</taxon>
        <taxon>Metazoa</taxon>
        <taxon>Ecdysozoa</taxon>
        <taxon>Arthropoda</taxon>
        <taxon>Chelicerata</taxon>
        <taxon>Arachnida</taxon>
        <taxon>Acari</taxon>
        <taxon>Parasitiformes</taxon>
        <taxon>Mesostigmata</taxon>
        <taxon>Gamasina</taxon>
        <taxon>Phytoseioidea</taxon>
        <taxon>Phytoseiidae</taxon>
        <taxon>Typhlodrominae</taxon>
        <taxon>Galendromus</taxon>
    </lineage>
</organism>
<evidence type="ECO:0000256" key="4">
    <source>
        <dbReference type="ARBA" id="ARBA00006335"/>
    </source>
</evidence>
<evidence type="ECO:0000256" key="5">
    <source>
        <dbReference type="ARBA" id="ARBA00012369"/>
    </source>
</evidence>
<evidence type="ECO:0000256" key="8">
    <source>
        <dbReference type="ARBA" id="ARBA00022801"/>
    </source>
</evidence>
<dbReference type="EC" id="3.1.4.12" evidence="5"/>
<keyword evidence="12" id="KW-0443">Lipid metabolism</keyword>
<dbReference type="GO" id="GO:0016020">
    <property type="term" value="C:membrane"/>
    <property type="evidence" value="ECO:0007669"/>
    <property type="project" value="UniProtKB-SubCell"/>
</dbReference>
<evidence type="ECO:0000256" key="10">
    <source>
        <dbReference type="ARBA" id="ARBA00022919"/>
    </source>
</evidence>
<evidence type="ECO:0000313" key="16">
    <source>
        <dbReference type="Proteomes" id="UP000694867"/>
    </source>
</evidence>
<evidence type="ECO:0000256" key="9">
    <source>
        <dbReference type="ARBA" id="ARBA00022842"/>
    </source>
</evidence>
<gene>
    <name evidence="17" type="primary">LOC100908610</name>
</gene>
<keyword evidence="10" id="KW-0746">Sphingolipid metabolism</keyword>
<keyword evidence="6 14" id="KW-0812">Transmembrane</keyword>
<dbReference type="GeneID" id="100908610"/>
<dbReference type="PANTHER" id="PTHR16320">
    <property type="entry name" value="SPHINGOMYELINASE FAMILY MEMBER"/>
    <property type="match status" value="1"/>
</dbReference>
<evidence type="ECO:0000256" key="3">
    <source>
        <dbReference type="ARBA" id="ARBA00004991"/>
    </source>
</evidence>
<dbReference type="GO" id="GO:0004767">
    <property type="term" value="F:sphingomyelin phosphodiesterase activity"/>
    <property type="evidence" value="ECO:0007669"/>
    <property type="project" value="UniProtKB-EC"/>
</dbReference>
<dbReference type="PANTHER" id="PTHR16320:SF24">
    <property type="entry name" value="PHOSPHODIESTERASE, PUTATIVE-RELATED"/>
    <property type="match status" value="1"/>
</dbReference>
<comment type="pathway">
    <text evidence="3">Sphingolipid metabolism.</text>
</comment>
<sequence>MEKHSLVDVLVEPNTLAPLQTTIDGNSSNSTRHAAHVRVKALTLNLWGIVGLSKHRRERFDALAELLLTSESDIDYVFLQEVWSEADFQRLTELVEPTFRYGHYFHSGVIGSGVCLLSKWPIIDIFSYKYNLNGYAHKFHHGDWFGGKVVGMAKVQHHDMIANLYVTHLHAEYDRLKDAYLYHRVCQAFEFSQFVSHTSLGSCDYTIVAGDFNTQPEDLPYQVILYNSRLRDAFKEKESCCLEQAIAATCGHPGNTFTTRGDRKSSPEGQRIDYILYGTGSGRVSIQCEKYLCPGWKTKAGISISDHEPVIAVLNIKQNSHPAYGDDPVGFVNYFNDENLKCRIDCLQASVKLMDETLASLRFNRIFFLSVAGLLLILLLSSIPIDLYVQGTYIVLLHLARIFLSLLLGFCFLMGFLWNAMERSSILSARQAIDTILKFLQHKEELLDEIPKEKLPV</sequence>
<protein>
    <recommendedName>
        <fullName evidence="5">sphingomyelin phosphodiesterase</fullName>
        <ecNumber evidence="5">3.1.4.12</ecNumber>
    </recommendedName>
</protein>
<evidence type="ECO:0000256" key="12">
    <source>
        <dbReference type="ARBA" id="ARBA00023098"/>
    </source>
</evidence>
<dbReference type="GO" id="GO:0046872">
    <property type="term" value="F:metal ion binding"/>
    <property type="evidence" value="ECO:0007669"/>
    <property type="project" value="UniProtKB-KW"/>
</dbReference>
<feature type="transmembrane region" description="Helical" evidence="14">
    <location>
        <begin position="366"/>
        <end position="385"/>
    </location>
</feature>